<evidence type="ECO:0000313" key="2">
    <source>
        <dbReference type="EMBL" id="MDI3407130.1"/>
    </source>
</evidence>
<organism evidence="2 3">
    <name type="scientific">Streptomyces cavernicola</name>
    <dbReference type="NCBI Taxonomy" id="3043613"/>
    <lineage>
        <taxon>Bacteria</taxon>
        <taxon>Bacillati</taxon>
        <taxon>Actinomycetota</taxon>
        <taxon>Actinomycetes</taxon>
        <taxon>Kitasatosporales</taxon>
        <taxon>Streptomycetaceae</taxon>
        <taxon>Streptomyces</taxon>
    </lineage>
</organism>
<dbReference type="Pfam" id="PF09346">
    <property type="entry name" value="SMI1_KNR4"/>
    <property type="match status" value="1"/>
</dbReference>
<dbReference type="EMBL" id="JASCIQ010000029">
    <property type="protein sequence ID" value="MDI3407130.1"/>
    <property type="molecule type" value="Genomic_DNA"/>
</dbReference>
<dbReference type="Proteomes" id="UP001223978">
    <property type="component" value="Unassembled WGS sequence"/>
</dbReference>
<gene>
    <name evidence="2" type="ORF">QIS96_25360</name>
</gene>
<evidence type="ECO:0000259" key="1">
    <source>
        <dbReference type="SMART" id="SM00860"/>
    </source>
</evidence>
<dbReference type="RefSeq" id="WP_282545049.1">
    <property type="nucleotide sequence ID" value="NZ_JASCIQ010000029.1"/>
</dbReference>
<accession>A0ABT6SGN5</accession>
<evidence type="ECO:0000313" key="3">
    <source>
        <dbReference type="Proteomes" id="UP001223978"/>
    </source>
</evidence>
<proteinExistence type="predicted"/>
<sequence length="468" mass="49259">MTDPIANSPSLHAFSTWEPLLRHLWERRTPRQAGPVLQASGRIGRSSWSLPTREFHPRSDRAARRVGMRAEAAAVAVVQQALAGAGVEDVTFTAELSAAGPATVRVLGPSPAVEPAIGHPHPGALLLVEGAVPEPWRRLPAPVRGLGPAPSADPALLARTLRERMPPGAVGATDAELTAAQDRLGLPLPEELKALYGVTRGRWQDWGEDDEAAQRAYMAIGCELFPPDEVYVANASTRSTSWRFAAKEAVVTRDDDAVQGLVGSPGWIVFGDTGGGDRLAVDLTPGPRGHVGQIVLLSHEFNIGAELVADSLTHLVLGRESGPGGGPGPEGPPVVAHVNRRSLPGVEAAAHPGLEVLSIGAWEAEPLSLAPVLGLPRLRTLVAYPGTLADPLEISGLKGLEYLELSPQDWRVLLDAEAVPRSLSAAGIVVHGNQEVLATVALANEILALWDRPQIVRTALEGDLGALG</sequence>
<protein>
    <submittedName>
        <fullName evidence="2">SMI1/KNR4 family protein</fullName>
    </submittedName>
</protein>
<comment type="caution">
    <text evidence="2">The sequence shown here is derived from an EMBL/GenBank/DDBJ whole genome shotgun (WGS) entry which is preliminary data.</text>
</comment>
<dbReference type="InterPro" id="IPR018958">
    <property type="entry name" value="Knr4/Smi1-like_dom"/>
</dbReference>
<dbReference type="InterPro" id="IPR037883">
    <property type="entry name" value="Knr4/Smi1-like_sf"/>
</dbReference>
<name>A0ABT6SGN5_9ACTN</name>
<dbReference type="SMART" id="SM00860">
    <property type="entry name" value="SMI1_KNR4"/>
    <property type="match status" value="1"/>
</dbReference>
<dbReference type="SUPFAM" id="SSF160631">
    <property type="entry name" value="SMI1/KNR4-like"/>
    <property type="match status" value="1"/>
</dbReference>
<feature type="domain" description="Knr4/Smi1-like" evidence="1">
    <location>
        <begin position="171"/>
        <end position="318"/>
    </location>
</feature>
<reference evidence="2 3" key="1">
    <citation type="submission" date="2023-05" db="EMBL/GenBank/DDBJ databases">
        <title>Draft genome sequence of Streptomyces sp. B-S-A6 isolated from a cave soil in Thailand.</title>
        <authorList>
            <person name="Chamroensaksri N."/>
            <person name="Muangham S."/>
        </authorList>
    </citation>
    <scope>NUCLEOTIDE SEQUENCE [LARGE SCALE GENOMIC DNA]</scope>
    <source>
        <strain evidence="2 3">B-S-A6</strain>
    </source>
</reference>
<keyword evidence="3" id="KW-1185">Reference proteome</keyword>